<dbReference type="EMBL" id="JARQWQ010000088">
    <property type="protein sequence ID" value="KAK2552296.1"/>
    <property type="molecule type" value="Genomic_DNA"/>
</dbReference>
<reference evidence="1" key="1">
    <citation type="journal article" date="2023" name="G3 (Bethesda)">
        <title>Whole genome assembly and annotation of the endangered Caribbean coral Acropora cervicornis.</title>
        <authorList>
            <person name="Selwyn J.D."/>
            <person name="Vollmer S.V."/>
        </authorList>
    </citation>
    <scope>NUCLEOTIDE SEQUENCE</scope>
    <source>
        <strain evidence="1">K2</strain>
    </source>
</reference>
<proteinExistence type="predicted"/>
<name>A0AAD9Q0A1_ACRCE</name>
<sequence length="138" mass="15844">MIFIKNSDTVEPGFNKVAGDLPNLFVKSRIRYIENLDITNLRGNDQNVRYIEDLFTVDLISVYLPSRVDIVIRYIEVDFTFGPLDYVCYIELSEILGEHCQGHKSRRTNKVSDFDAFCYASLFHDFIANACSFNAGNL</sequence>
<dbReference type="AlphaFoldDB" id="A0AAD9Q0A1"/>
<organism evidence="1 2">
    <name type="scientific">Acropora cervicornis</name>
    <name type="common">Staghorn coral</name>
    <dbReference type="NCBI Taxonomy" id="6130"/>
    <lineage>
        <taxon>Eukaryota</taxon>
        <taxon>Metazoa</taxon>
        <taxon>Cnidaria</taxon>
        <taxon>Anthozoa</taxon>
        <taxon>Hexacorallia</taxon>
        <taxon>Scleractinia</taxon>
        <taxon>Astrocoeniina</taxon>
        <taxon>Acroporidae</taxon>
        <taxon>Acropora</taxon>
    </lineage>
</organism>
<keyword evidence="2" id="KW-1185">Reference proteome</keyword>
<protein>
    <submittedName>
        <fullName evidence="1">Uncharacterized protein</fullName>
    </submittedName>
</protein>
<accession>A0AAD9Q0A1</accession>
<evidence type="ECO:0000313" key="1">
    <source>
        <dbReference type="EMBL" id="KAK2552296.1"/>
    </source>
</evidence>
<comment type="caution">
    <text evidence="1">The sequence shown here is derived from an EMBL/GenBank/DDBJ whole genome shotgun (WGS) entry which is preliminary data.</text>
</comment>
<gene>
    <name evidence="1" type="ORF">P5673_026608</name>
</gene>
<evidence type="ECO:0000313" key="2">
    <source>
        <dbReference type="Proteomes" id="UP001249851"/>
    </source>
</evidence>
<dbReference type="Proteomes" id="UP001249851">
    <property type="component" value="Unassembled WGS sequence"/>
</dbReference>
<reference evidence="1" key="2">
    <citation type="journal article" date="2023" name="Science">
        <title>Genomic signatures of disease resistance in endangered staghorn corals.</title>
        <authorList>
            <person name="Vollmer S.V."/>
            <person name="Selwyn J.D."/>
            <person name="Despard B.A."/>
            <person name="Roesel C.L."/>
        </authorList>
    </citation>
    <scope>NUCLEOTIDE SEQUENCE</scope>
    <source>
        <strain evidence="1">K2</strain>
    </source>
</reference>